<accession>A0A7D6ZMQ7</accession>
<dbReference type="Proteomes" id="UP000515512">
    <property type="component" value="Chromosome"/>
</dbReference>
<dbReference type="AlphaFoldDB" id="A0A7D6ZMQ7"/>
<evidence type="ECO:0000313" key="1">
    <source>
        <dbReference type="EMBL" id="QLY33380.1"/>
    </source>
</evidence>
<reference evidence="1 2" key="1">
    <citation type="submission" date="2020-07" db="EMBL/GenBank/DDBJ databases">
        <authorList>
            <person name="Zhuang K."/>
            <person name="Ran Y."/>
        </authorList>
    </citation>
    <scope>NUCLEOTIDE SEQUENCE [LARGE SCALE GENOMIC DNA]</scope>
    <source>
        <strain evidence="1 2">WCH-YHL-001</strain>
    </source>
</reference>
<keyword evidence="2" id="KW-1185">Reference proteome</keyword>
<proteinExistence type="predicted"/>
<evidence type="ECO:0000313" key="2">
    <source>
        <dbReference type="Proteomes" id="UP000515512"/>
    </source>
</evidence>
<dbReference type="Pfam" id="PF12079">
    <property type="entry name" value="DUF3558"/>
    <property type="match status" value="1"/>
</dbReference>
<organism evidence="1 2">
    <name type="scientific">Nocardia huaxiensis</name>
    <dbReference type="NCBI Taxonomy" id="2755382"/>
    <lineage>
        <taxon>Bacteria</taxon>
        <taxon>Bacillati</taxon>
        <taxon>Actinomycetota</taxon>
        <taxon>Actinomycetes</taxon>
        <taxon>Mycobacteriales</taxon>
        <taxon>Nocardiaceae</taxon>
        <taxon>Nocardia</taxon>
    </lineage>
</organism>
<dbReference type="EMBL" id="CP059399">
    <property type="protein sequence ID" value="QLY33380.1"/>
    <property type="molecule type" value="Genomic_DNA"/>
</dbReference>
<gene>
    <name evidence="1" type="ORF">H0264_15120</name>
</gene>
<dbReference type="InterPro" id="IPR024520">
    <property type="entry name" value="DUF3558"/>
</dbReference>
<dbReference type="KEGG" id="nhu:H0264_15120"/>
<protein>
    <submittedName>
        <fullName evidence="1">DUF3558 family protein</fullName>
    </submittedName>
</protein>
<name>A0A7D6ZMQ7_9NOCA</name>
<sequence length="307" mass="32643">MYSDPCAMPDEALAAGGLVGADKMPGTMGVEFNGWKGCRWKTTAGWYTVALYTGPRKLADFQEDSIFRQEFAPVATTTLGDRDAVVFAAAWDPSRREMCHIGVETSTGMALFRASTFVPEGQQPAGDVCAEITRVGTELVDYLPTAVDAAGPPTSSTAPVRSESDVLALFGNLDPCAVVTPAEVEQLTGTAGLTGERTVSVEGRTVSCAWGGERPSLQVDFHGLVKDDYTIVPPNERSRQVSAKVGRNVDVTGYDATDCMAMTLYDGPRRMVSSAVDPAGDATVEGGVCQRAEPVFESVLAERIPWA</sequence>